<dbReference type="InterPro" id="IPR051398">
    <property type="entry name" value="Polysacch_Deacetylase"/>
</dbReference>
<accession>A0A235BWR0</accession>
<dbReference type="Proteomes" id="UP000215559">
    <property type="component" value="Unassembled WGS sequence"/>
</dbReference>
<evidence type="ECO:0000313" key="4">
    <source>
        <dbReference type="EMBL" id="OYD16227.1"/>
    </source>
</evidence>
<dbReference type="GO" id="GO:0005576">
    <property type="term" value="C:extracellular region"/>
    <property type="evidence" value="ECO:0007669"/>
    <property type="project" value="UniProtKB-SubCell"/>
</dbReference>
<comment type="subcellular location">
    <subcellularLocation>
        <location evidence="1">Secreted</location>
    </subcellularLocation>
</comment>
<dbReference type="InterPro" id="IPR011330">
    <property type="entry name" value="Glyco_hydro/deAcase_b/a-brl"/>
</dbReference>
<evidence type="ECO:0000259" key="3">
    <source>
        <dbReference type="PROSITE" id="PS51677"/>
    </source>
</evidence>
<proteinExistence type="predicted"/>
<dbReference type="PANTHER" id="PTHR34216:SF3">
    <property type="entry name" value="POLY-BETA-1,6-N-ACETYL-D-GLUCOSAMINE N-DEACETYLASE"/>
    <property type="match status" value="1"/>
</dbReference>
<name>A0A235BWR0_UNCW3</name>
<reference evidence="4 5" key="1">
    <citation type="submission" date="2017-07" db="EMBL/GenBank/DDBJ databases">
        <title>Recovery of genomes from metagenomes via a dereplication, aggregation, and scoring strategy.</title>
        <authorList>
            <person name="Sieber C.M."/>
            <person name="Probst A.J."/>
            <person name="Sharrar A."/>
            <person name="Thomas B.C."/>
            <person name="Hess M."/>
            <person name="Tringe S.G."/>
            <person name="Banfield J.F."/>
        </authorList>
    </citation>
    <scope>NUCLEOTIDE SEQUENCE [LARGE SCALE GENOMIC DNA]</scope>
    <source>
        <strain evidence="4">JGI_Cruoil_03_51_56</strain>
    </source>
</reference>
<dbReference type="AlphaFoldDB" id="A0A235BWR0"/>
<keyword evidence="2" id="KW-0732">Signal</keyword>
<dbReference type="SUPFAM" id="SSF88713">
    <property type="entry name" value="Glycoside hydrolase/deacetylase"/>
    <property type="match status" value="1"/>
</dbReference>
<dbReference type="PANTHER" id="PTHR34216">
    <property type="match status" value="1"/>
</dbReference>
<evidence type="ECO:0000256" key="2">
    <source>
        <dbReference type="ARBA" id="ARBA00022729"/>
    </source>
</evidence>
<dbReference type="PROSITE" id="PS51677">
    <property type="entry name" value="NODB"/>
    <property type="match status" value="1"/>
</dbReference>
<comment type="caution">
    <text evidence="4">The sequence shown here is derived from an EMBL/GenBank/DDBJ whole genome shotgun (WGS) entry which is preliminary data.</text>
</comment>
<organism evidence="4 5">
    <name type="scientific">candidate division WOR-3 bacterium JGI_Cruoil_03_51_56</name>
    <dbReference type="NCBI Taxonomy" id="1973747"/>
    <lineage>
        <taxon>Bacteria</taxon>
        <taxon>Bacteria division WOR-3</taxon>
    </lineage>
</organism>
<dbReference type="Pfam" id="PF01522">
    <property type="entry name" value="Polysacc_deac_1"/>
    <property type="match status" value="1"/>
</dbReference>
<feature type="domain" description="NodB homology" evidence="3">
    <location>
        <begin position="40"/>
        <end position="287"/>
    </location>
</feature>
<evidence type="ECO:0000256" key="1">
    <source>
        <dbReference type="ARBA" id="ARBA00004613"/>
    </source>
</evidence>
<dbReference type="EMBL" id="NOZP01000063">
    <property type="protein sequence ID" value="OYD16227.1"/>
    <property type="molecule type" value="Genomic_DNA"/>
</dbReference>
<gene>
    <name evidence="4" type="ORF">CH330_03460</name>
</gene>
<dbReference type="GO" id="GO:0016810">
    <property type="term" value="F:hydrolase activity, acting on carbon-nitrogen (but not peptide) bonds"/>
    <property type="evidence" value="ECO:0007669"/>
    <property type="project" value="InterPro"/>
</dbReference>
<dbReference type="GO" id="GO:0005975">
    <property type="term" value="P:carbohydrate metabolic process"/>
    <property type="evidence" value="ECO:0007669"/>
    <property type="project" value="InterPro"/>
</dbReference>
<dbReference type="CDD" id="cd10918">
    <property type="entry name" value="CE4_NodB_like_5s_6s"/>
    <property type="match status" value="1"/>
</dbReference>
<dbReference type="InterPro" id="IPR002509">
    <property type="entry name" value="NODB_dom"/>
</dbReference>
<dbReference type="Gene3D" id="3.20.20.370">
    <property type="entry name" value="Glycoside hydrolase/deacetylase"/>
    <property type="match status" value="1"/>
</dbReference>
<evidence type="ECO:0000313" key="5">
    <source>
        <dbReference type="Proteomes" id="UP000215559"/>
    </source>
</evidence>
<sequence>MLCNLFLFVLFASVRAEPAPSRDCQQSASTRNFIPDLSRRTVILSVDDGYRSVYTNIYPLLKRYNMPITLGVICNYIRKGEPPNKPRAEFMNRAEIQELIDSCNIEIASHSLSHPFLTRIDSTEAWREISRSKSILESLFNIRVITFIYPYGDMNAEIRQMVKSAGYKLGRAVRPGNPDLSVKPYRLPTIELRRETKLAVLKQRIAKRDITILLLHQIVPEPTVFTQWNLADFTELMDWMHHTNIRVITLSELYQEWKRMAVVYPTSGKKMLFKDININATQALYPR</sequence>
<protein>
    <recommendedName>
        <fullName evidence="3">NodB homology domain-containing protein</fullName>
    </recommendedName>
</protein>